<gene>
    <name evidence="3" type="ORF">ISF6_4273</name>
</gene>
<evidence type="ECO:0000313" key="3">
    <source>
        <dbReference type="EMBL" id="GAP38079.1"/>
    </source>
</evidence>
<feature type="compositionally biased region" description="Basic residues" evidence="1">
    <location>
        <begin position="114"/>
        <end position="124"/>
    </location>
</feature>
<evidence type="ECO:0008006" key="5">
    <source>
        <dbReference type="Google" id="ProtNLM"/>
    </source>
</evidence>
<name>A0A0K8P6C0_PISS1</name>
<evidence type="ECO:0000256" key="1">
    <source>
        <dbReference type="SAM" id="MobiDB-lite"/>
    </source>
</evidence>
<sequence length="124" mass="12742">MPRRLLALLLALLLLWSGASSHERLAPLGTAALACAGVPALVPETLASAPVDARGSGSLDEHHLDDRLTPMSADAGVDGPALPSRVAPLDAAPPVAGRWSTRPTLAPPDAPTHGPRRPPRLHSA</sequence>
<feature type="region of interest" description="Disordered" evidence="1">
    <location>
        <begin position="50"/>
        <end position="124"/>
    </location>
</feature>
<dbReference type="STRING" id="1547922.ISF6_4273"/>
<feature type="signal peptide" evidence="2">
    <location>
        <begin position="1"/>
        <end position="21"/>
    </location>
</feature>
<evidence type="ECO:0000256" key="2">
    <source>
        <dbReference type="SAM" id="SignalP"/>
    </source>
</evidence>
<reference evidence="4" key="1">
    <citation type="submission" date="2015-07" db="EMBL/GenBank/DDBJ databases">
        <title>Discovery of a poly(ethylene terephthalate assimilation.</title>
        <authorList>
            <person name="Yoshida S."/>
            <person name="Hiraga K."/>
            <person name="Takehana T."/>
            <person name="Taniguchi I."/>
            <person name="Yamaji H."/>
            <person name="Maeda Y."/>
            <person name="Toyohara K."/>
            <person name="Miyamoto K."/>
            <person name="Kimura Y."/>
            <person name="Oda K."/>
        </authorList>
    </citation>
    <scope>NUCLEOTIDE SEQUENCE [LARGE SCALE GENOMIC DNA]</scope>
    <source>
        <strain evidence="4">NBRC 110686 / TISTR 2288 / 201-F6</strain>
    </source>
</reference>
<keyword evidence="2" id="KW-0732">Signal</keyword>
<dbReference type="Proteomes" id="UP000037660">
    <property type="component" value="Unassembled WGS sequence"/>
</dbReference>
<dbReference type="RefSeq" id="WP_054021960.1">
    <property type="nucleotide sequence ID" value="NZ_BBYR01000065.1"/>
</dbReference>
<dbReference type="AlphaFoldDB" id="A0A0K8P6C0"/>
<accession>A0A0K8P6C0</accession>
<keyword evidence="4" id="KW-1185">Reference proteome</keyword>
<dbReference type="EMBL" id="BBYR01000065">
    <property type="protein sequence ID" value="GAP38079.1"/>
    <property type="molecule type" value="Genomic_DNA"/>
</dbReference>
<comment type="caution">
    <text evidence="3">The sequence shown here is derived from an EMBL/GenBank/DDBJ whole genome shotgun (WGS) entry which is preliminary data.</text>
</comment>
<reference evidence="3 4" key="2">
    <citation type="journal article" date="2016" name="Science">
        <title>A bacterium that degrades and assimilates poly(ethylene terephthalate).</title>
        <authorList>
            <person name="Yoshida S."/>
            <person name="Hiraga K."/>
            <person name="Takehana T."/>
            <person name="Taniguchi I."/>
            <person name="Yamaji H."/>
            <person name="Maeda Y."/>
            <person name="Toyohara K."/>
            <person name="Miyamoto K."/>
            <person name="Kimura Y."/>
            <person name="Oda K."/>
        </authorList>
    </citation>
    <scope>NUCLEOTIDE SEQUENCE [LARGE SCALE GENOMIC DNA]</scope>
    <source>
        <strain evidence="4">NBRC 110686 / TISTR 2288 / 201-F6</strain>
    </source>
</reference>
<dbReference type="PROSITE" id="PS51257">
    <property type="entry name" value="PROKAR_LIPOPROTEIN"/>
    <property type="match status" value="1"/>
</dbReference>
<feature type="chain" id="PRO_5005513755" description="Secreted protein" evidence="2">
    <location>
        <begin position="22"/>
        <end position="124"/>
    </location>
</feature>
<protein>
    <recommendedName>
        <fullName evidence="5">Secreted protein</fullName>
    </recommendedName>
</protein>
<organism evidence="3 4">
    <name type="scientific">Piscinibacter sakaiensis</name>
    <name type="common">Ideonella sakaiensis</name>
    <dbReference type="NCBI Taxonomy" id="1547922"/>
    <lineage>
        <taxon>Bacteria</taxon>
        <taxon>Pseudomonadati</taxon>
        <taxon>Pseudomonadota</taxon>
        <taxon>Betaproteobacteria</taxon>
        <taxon>Burkholderiales</taxon>
        <taxon>Sphaerotilaceae</taxon>
        <taxon>Piscinibacter</taxon>
    </lineage>
</organism>
<proteinExistence type="predicted"/>
<evidence type="ECO:0000313" key="4">
    <source>
        <dbReference type="Proteomes" id="UP000037660"/>
    </source>
</evidence>
<feature type="compositionally biased region" description="Basic and acidic residues" evidence="1">
    <location>
        <begin position="59"/>
        <end position="68"/>
    </location>
</feature>